<dbReference type="PANTHER" id="PTHR30349">
    <property type="entry name" value="PHAGE INTEGRASE-RELATED"/>
    <property type="match status" value="1"/>
</dbReference>
<evidence type="ECO:0000256" key="3">
    <source>
        <dbReference type="ARBA" id="ARBA00023125"/>
    </source>
</evidence>
<dbReference type="InterPro" id="IPR002104">
    <property type="entry name" value="Integrase_catalytic"/>
</dbReference>
<accession>A0A2P7SC28</accession>
<evidence type="ECO:0000313" key="7">
    <source>
        <dbReference type="EMBL" id="PSJ59875.1"/>
    </source>
</evidence>
<dbReference type="InterPro" id="IPR011010">
    <property type="entry name" value="DNA_brk_join_enz"/>
</dbReference>
<protein>
    <recommendedName>
        <fullName evidence="6">Tyr recombinase domain-containing protein</fullName>
    </recommendedName>
</protein>
<dbReference type="SUPFAM" id="SSF56349">
    <property type="entry name" value="DNA breaking-rejoining enzymes"/>
    <property type="match status" value="1"/>
</dbReference>
<dbReference type="CDD" id="cd00397">
    <property type="entry name" value="DNA_BRE_C"/>
    <property type="match status" value="1"/>
</dbReference>
<reference evidence="7 8" key="1">
    <citation type="submission" date="2018-03" db="EMBL/GenBank/DDBJ databases">
        <title>The draft genome of Mesorhizobium soli JCM 19897.</title>
        <authorList>
            <person name="Li L."/>
            <person name="Liu L."/>
            <person name="Liang L."/>
            <person name="Wang T."/>
            <person name="Zhang X."/>
        </authorList>
    </citation>
    <scope>NUCLEOTIDE SEQUENCE [LARGE SCALE GENOMIC DNA]</scope>
    <source>
        <strain evidence="7 8">JCM 19897</strain>
    </source>
</reference>
<evidence type="ECO:0000256" key="1">
    <source>
        <dbReference type="ARBA" id="ARBA00008857"/>
    </source>
</evidence>
<dbReference type="PROSITE" id="PS51898">
    <property type="entry name" value="TYR_RECOMBINASE"/>
    <property type="match status" value="1"/>
</dbReference>
<dbReference type="Proteomes" id="UP000240653">
    <property type="component" value="Unassembled WGS sequence"/>
</dbReference>
<name>A0A2P7SC28_9HYPH</name>
<comment type="similarity">
    <text evidence="1">Belongs to the 'phage' integrase family.</text>
</comment>
<comment type="caution">
    <text evidence="7">The sequence shown here is derived from an EMBL/GenBank/DDBJ whole genome shotgun (WGS) entry which is preliminary data.</text>
</comment>
<keyword evidence="8" id="KW-1185">Reference proteome</keyword>
<dbReference type="Gene3D" id="1.10.443.10">
    <property type="entry name" value="Intergrase catalytic core"/>
    <property type="match status" value="1"/>
</dbReference>
<evidence type="ECO:0000256" key="4">
    <source>
        <dbReference type="ARBA" id="ARBA00023172"/>
    </source>
</evidence>
<evidence type="ECO:0000256" key="5">
    <source>
        <dbReference type="SAM" id="MobiDB-lite"/>
    </source>
</evidence>
<dbReference type="PANTHER" id="PTHR30349:SF41">
    <property type="entry name" value="INTEGRASE_RECOMBINASE PROTEIN MJ0367-RELATED"/>
    <property type="match status" value="1"/>
</dbReference>
<dbReference type="InterPro" id="IPR050090">
    <property type="entry name" value="Tyrosine_recombinase_XerCD"/>
</dbReference>
<evidence type="ECO:0000313" key="8">
    <source>
        <dbReference type="Proteomes" id="UP000240653"/>
    </source>
</evidence>
<dbReference type="GO" id="GO:0015074">
    <property type="term" value="P:DNA integration"/>
    <property type="evidence" value="ECO:0007669"/>
    <property type="project" value="UniProtKB-KW"/>
</dbReference>
<organism evidence="7 8">
    <name type="scientific">Pseudaminobacter soli</name>
    <name type="common">ex Li et al. 2025</name>
    <dbReference type="NCBI Taxonomy" id="1295366"/>
    <lineage>
        <taxon>Bacteria</taxon>
        <taxon>Pseudomonadati</taxon>
        <taxon>Pseudomonadota</taxon>
        <taxon>Alphaproteobacteria</taxon>
        <taxon>Hyphomicrobiales</taxon>
        <taxon>Phyllobacteriaceae</taxon>
        <taxon>Pseudaminobacter</taxon>
    </lineage>
</organism>
<dbReference type="GO" id="GO:0003677">
    <property type="term" value="F:DNA binding"/>
    <property type="evidence" value="ECO:0007669"/>
    <property type="project" value="UniProtKB-KW"/>
</dbReference>
<dbReference type="AlphaFoldDB" id="A0A2P7SC28"/>
<dbReference type="InterPro" id="IPR013762">
    <property type="entry name" value="Integrase-like_cat_sf"/>
</dbReference>
<feature type="domain" description="Tyr recombinase" evidence="6">
    <location>
        <begin position="173"/>
        <end position="388"/>
    </location>
</feature>
<proteinExistence type="inferred from homology"/>
<evidence type="ECO:0000259" key="6">
    <source>
        <dbReference type="PROSITE" id="PS51898"/>
    </source>
</evidence>
<keyword evidence="2" id="KW-0229">DNA integration</keyword>
<keyword evidence="3" id="KW-0238">DNA-binding</keyword>
<keyword evidence="4" id="KW-0233">DNA recombination</keyword>
<feature type="region of interest" description="Disordered" evidence="5">
    <location>
        <begin position="240"/>
        <end position="264"/>
    </location>
</feature>
<dbReference type="Pfam" id="PF00589">
    <property type="entry name" value="Phage_integrase"/>
    <property type="match status" value="1"/>
</dbReference>
<sequence length="404" mass="46306">MPFLVPRAIGVPLEPPTFWILATRRAFGLQPNTLANELRALSHLFLWGDARGVDVVERIREGIFFSLSETLDIVNFCSRRVAEAIAEIHERLSNVVKLQTRRKRKVQVVGFEEKRNRLAAIRSFIAFTSADILSSLARWPQRHQQYGAVRNQFLELIDGHIAGLAKTGRHDLDLPEGLAAAAVKRLREVIEPDHPENPFHPSVRFRNYLIVRLLLDLGIRRGELLGIKVADCELGSRGQITIHRRPDDPEDPRPEKPATKTKARDLALSPRLAEILHEYIVHHRARIPNARRHPFLIVSTDSGKPMSLSNVNKIMEALRDRVPDMPEELGPHRLRHTWNEAFSDDMDAKKVSAEDEVKWRTRLQGWRSEMSAQAYLRRTVRRRSNAALREMQEKLDIATSRGDE</sequence>
<evidence type="ECO:0000256" key="2">
    <source>
        <dbReference type="ARBA" id="ARBA00022908"/>
    </source>
</evidence>
<dbReference type="EMBL" id="PXYL01000007">
    <property type="protein sequence ID" value="PSJ59875.1"/>
    <property type="molecule type" value="Genomic_DNA"/>
</dbReference>
<feature type="compositionally biased region" description="Basic and acidic residues" evidence="5">
    <location>
        <begin position="244"/>
        <end position="264"/>
    </location>
</feature>
<gene>
    <name evidence="7" type="ORF">C7I85_16200</name>
</gene>
<dbReference type="GO" id="GO:0006310">
    <property type="term" value="P:DNA recombination"/>
    <property type="evidence" value="ECO:0007669"/>
    <property type="project" value="UniProtKB-KW"/>
</dbReference>